<dbReference type="OrthoDB" id="9815229at2"/>
<organism evidence="3 4">
    <name type="scientific">Brenneria roseae subsp. americana</name>
    <dbReference type="NCBI Taxonomy" id="1508507"/>
    <lineage>
        <taxon>Bacteria</taxon>
        <taxon>Pseudomonadati</taxon>
        <taxon>Pseudomonadota</taxon>
        <taxon>Gammaproteobacteria</taxon>
        <taxon>Enterobacterales</taxon>
        <taxon>Pectobacteriaceae</taxon>
        <taxon>Brenneria</taxon>
    </lineage>
</organism>
<dbReference type="RefSeq" id="WP_109053226.1">
    <property type="nucleotide sequence ID" value="NZ_QDKJ01000003.1"/>
</dbReference>
<dbReference type="Proteomes" id="UP000245138">
    <property type="component" value="Unassembled WGS sequence"/>
</dbReference>
<dbReference type="InterPro" id="IPR008565">
    <property type="entry name" value="TtsA-like_GH18_dom"/>
</dbReference>
<dbReference type="Pfam" id="PF09374">
    <property type="entry name" value="PG_binding_3"/>
    <property type="match status" value="1"/>
</dbReference>
<gene>
    <name evidence="3" type="ORF">B4923_04790</name>
</gene>
<dbReference type="EMBL" id="QDKJ01000003">
    <property type="protein sequence ID" value="PWC14227.1"/>
    <property type="molecule type" value="Genomic_DNA"/>
</dbReference>
<protein>
    <submittedName>
        <fullName evidence="3">Uncharacterized protein</fullName>
    </submittedName>
</protein>
<dbReference type="Pfam" id="PF05838">
    <property type="entry name" value="Glyco_hydro_108"/>
    <property type="match status" value="1"/>
</dbReference>
<dbReference type="Gene3D" id="1.20.141.10">
    <property type="entry name" value="Chitosanase, subunit A, domain 1"/>
    <property type="match status" value="1"/>
</dbReference>
<evidence type="ECO:0000313" key="3">
    <source>
        <dbReference type="EMBL" id="PWC14227.1"/>
    </source>
</evidence>
<reference evidence="3 4" key="1">
    <citation type="submission" date="2018-04" db="EMBL/GenBank/DDBJ databases">
        <title>Brenneria corticis sp.nov.</title>
        <authorList>
            <person name="Li Y."/>
        </authorList>
    </citation>
    <scope>NUCLEOTIDE SEQUENCE [LARGE SCALE GENOMIC DNA]</scope>
    <source>
        <strain evidence="3 4">LMG 27715</strain>
    </source>
</reference>
<evidence type="ECO:0000259" key="2">
    <source>
        <dbReference type="Pfam" id="PF09374"/>
    </source>
</evidence>
<evidence type="ECO:0000313" key="4">
    <source>
        <dbReference type="Proteomes" id="UP000245138"/>
    </source>
</evidence>
<dbReference type="AlphaFoldDB" id="A0A2U1TXT4"/>
<comment type="caution">
    <text evidence="3">The sequence shown here is derived from an EMBL/GenBank/DDBJ whole genome shotgun (WGS) entry which is preliminary data.</text>
</comment>
<dbReference type="CDD" id="cd13926">
    <property type="entry name" value="N-acetylmuramidase_GH108"/>
    <property type="match status" value="1"/>
</dbReference>
<evidence type="ECO:0000259" key="1">
    <source>
        <dbReference type="Pfam" id="PF05838"/>
    </source>
</evidence>
<sequence length="180" mass="19892">MTKDDIFNAILDREGGYVNHPADKGGPTNWGVTENVARAHGFNDDMRNLSREQALAIYEADYWYGPSFDQVASLSPDIAGELCDTGINMGPSVPSKWFQRWLTALNDGGRLYPDLSPDGSIGPCTISALRDYLTARGSAGEQVLLRALNCSQGSRYLELAEQRAVNEAFLYGWVRERVNL</sequence>
<accession>A0A2U1TXT4</accession>
<name>A0A2U1TXT4_9GAMM</name>
<feature type="domain" description="TtsA-like Glycoside hydrolase family 108" evidence="1">
    <location>
        <begin position="8"/>
        <end position="90"/>
    </location>
</feature>
<dbReference type="InterPro" id="IPR023346">
    <property type="entry name" value="Lysozyme-like_dom_sf"/>
</dbReference>
<dbReference type="InterPro" id="IPR018537">
    <property type="entry name" value="Peptidoglycan-bd_3"/>
</dbReference>
<feature type="domain" description="Peptidoglycan binding" evidence="2">
    <location>
        <begin position="94"/>
        <end position="178"/>
    </location>
</feature>
<proteinExistence type="predicted"/>
<dbReference type="SUPFAM" id="SSF53955">
    <property type="entry name" value="Lysozyme-like"/>
    <property type="match status" value="1"/>
</dbReference>
<keyword evidence="4" id="KW-1185">Reference proteome</keyword>